<evidence type="ECO:0000313" key="2">
    <source>
        <dbReference type="Proteomes" id="UP000790347"/>
    </source>
</evidence>
<dbReference type="AlphaFoldDB" id="A0A922KZY7"/>
<evidence type="ECO:0000313" key="1">
    <source>
        <dbReference type="EMBL" id="KAH9496967.1"/>
    </source>
</evidence>
<protein>
    <submittedName>
        <fullName evidence="1">Uncharacterized protein</fullName>
    </submittedName>
</protein>
<name>A0A922KZY7_DERFA</name>
<reference evidence="1" key="2">
    <citation type="journal article" date="2022" name="Res Sq">
        <title>Comparative Genomics Reveals Insights into the Divergent Evolution of Astigmatic Mites and Household Pest Adaptations.</title>
        <authorList>
            <person name="Xiong Q."/>
            <person name="Wan A.T.-Y."/>
            <person name="Liu X.-Y."/>
            <person name="Fung C.S.-H."/>
            <person name="Xiao X."/>
            <person name="Malainual N."/>
            <person name="Hou J."/>
            <person name="Wang L."/>
            <person name="Wang M."/>
            <person name="Yang K."/>
            <person name="Cui Y."/>
            <person name="Leung E."/>
            <person name="Nong W."/>
            <person name="Shin S.-K."/>
            <person name="Au S."/>
            <person name="Jeong K.Y."/>
            <person name="Chew F.T."/>
            <person name="Hui J."/>
            <person name="Leung T.F."/>
            <person name="Tungtrongchitr A."/>
            <person name="Zhong N."/>
            <person name="Liu Z."/>
            <person name="Tsui S."/>
        </authorList>
    </citation>
    <scope>NUCLEOTIDE SEQUENCE</scope>
    <source>
        <strain evidence="1">Derf</strain>
        <tissue evidence="1">Whole organism</tissue>
    </source>
</reference>
<sequence>IRYAITEWRKNTTNIKIRNRILERLWGSSRKSKRLFCTKWNTNERIQSRSDSTQWSVTSLTNHQLMVFEKQSSLPHSICDEAELTAALEEMEKNE</sequence>
<reference evidence="1" key="1">
    <citation type="submission" date="2013-05" db="EMBL/GenBank/DDBJ databases">
        <authorList>
            <person name="Yim A.K.Y."/>
            <person name="Chan T.F."/>
            <person name="Ji K.M."/>
            <person name="Liu X.Y."/>
            <person name="Zhou J.W."/>
            <person name="Li R.Q."/>
            <person name="Yang K.Y."/>
            <person name="Li J."/>
            <person name="Li M."/>
            <person name="Law P.T.W."/>
            <person name="Wu Y.L."/>
            <person name="Cai Z.L."/>
            <person name="Qin H."/>
            <person name="Bao Y."/>
            <person name="Leung R.K.K."/>
            <person name="Ng P.K.S."/>
            <person name="Zou J."/>
            <person name="Zhong X.J."/>
            <person name="Ran P.X."/>
            <person name="Zhong N.S."/>
            <person name="Liu Z.G."/>
            <person name="Tsui S.K.W."/>
        </authorList>
    </citation>
    <scope>NUCLEOTIDE SEQUENCE</scope>
    <source>
        <strain evidence="1">Derf</strain>
        <tissue evidence="1">Whole organism</tissue>
    </source>
</reference>
<organism evidence="1 2">
    <name type="scientific">Dermatophagoides farinae</name>
    <name type="common">American house dust mite</name>
    <dbReference type="NCBI Taxonomy" id="6954"/>
    <lineage>
        <taxon>Eukaryota</taxon>
        <taxon>Metazoa</taxon>
        <taxon>Ecdysozoa</taxon>
        <taxon>Arthropoda</taxon>
        <taxon>Chelicerata</taxon>
        <taxon>Arachnida</taxon>
        <taxon>Acari</taxon>
        <taxon>Acariformes</taxon>
        <taxon>Sarcoptiformes</taxon>
        <taxon>Astigmata</taxon>
        <taxon>Psoroptidia</taxon>
        <taxon>Analgoidea</taxon>
        <taxon>Pyroglyphidae</taxon>
        <taxon>Dermatophagoidinae</taxon>
        <taxon>Dermatophagoides</taxon>
    </lineage>
</organism>
<keyword evidence="2" id="KW-1185">Reference proteome</keyword>
<gene>
    <name evidence="1" type="ORF">DERF_012988</name>
</gene>
<proteinExistence type="predicted"/>
<feature type="non-terminal residue" evidence="1">
    <location>
        <position position="95"/>
    </location>
</feature>
<dbReference type="EMBL" id="ASGP02000007">
    <property type="protein sequence ID" value="KAH9496967.1"/>
    <property type="molecule type" value="Genomic_DNA"/>
</dbReference>
<comment type="caution">
    <text evidence="1">The sequence shown here is derived from an EMBL/GenBank/DDBJ whole genome shotgun (WGS) entry which is preliminary data.</text>
</comment>
<accession>A0A922KZY7</accession>
<dbReference type="Proteomes" id="UP000790347">
    <property type="component" value="Unassembled WGS sequence"/>
</dbReference>